<dbReference type="AlphaFoldDB" id="A0A1X7RUK8"/>
<reference evidence="2 3" key="1">
    <citation type="submission" date="2016-06" db="EMBL/GenBank/DDBJ databases">
        <authorList>
            <person name="Kjaerup R.B."/>
            <person name="Dalgaard T.S."/>
            <person name="Juul-Madsen H.R."/>
        </authorList>
    </citation>
    <scope>NUCLEOTIDE SEQUENCE [LARGE SCALE GENOMIC DNA]</scope>
</reference>
<evidence type="ECO:0000256" key="1">
    <source>
        <dbReference type="SAM" id="SignalP"/>
    </source>
</evidence>
<dbReference type="EMBL" id="LT853696">
    <property type="protein sequence ID" value="SMQ50871.1"/>
    <property type="molecule type" value="Genomic_DNA"/>
</dbReference>
<protein>
    <submittedName>
        <fullName evidence="2">Uncharacterized protein</fullName>
    </submittedName>
</protein>
<accession>A0A1X7RUK8</accession>
<gene>
    <name evidence="2" type="ORF">ZT3D7_G6024</name>
</gene>
<dbReference type="Proteomes" id="UP000215127">
    <property type="component" value="Chromosome 5"/>
</dbReference>
<proteinExistence type="predicted"/>
<evidence type="ECO:0000313" key="2">
    <source>
        <dbReference type="EMBL" id="SMQ50871.1"/>
    </source>
</evidence>
<feature type="chain" id="PRO_5012281875" evidence="1">
    <location>
        <begin position="19"/>
        <end position="73"/>
    </location>
</feature>
<keyword evidence="3" id="KW-1185">Reference proteome</keyword>
<organism evidence="2 3">
    <name type="scientific">Zymoseptoria tritici (strain ST99CH_3D7)</name>
    <dbReference type="NCBI Taxonomy" id="1276538"/>
    <lineage>
        <taxon>Eukaryota</taxon>
        <taxon>Fungi</taxon>
        <taxon>Dikarya</taxon>
        <taxon>Ascomycota</taxon>
        <taxon>Pezizomycotina</taxon>
        <taxon>Dothideomycetes</taxon>
        <taxon>Dothideomycetidae</taxon>
        <taxon>Mycosphaerellales</taxon>
        <taxon>Mycosphaerellaceae</taxon>
        <taxon>Zymoseptoria</taxon>
    </lineage>
</organism>
<evidence type="ECO:0000313" key="3">
    <source>
        <dbReference type="Proteomes" id="UP000215127"/>
    </source>
</evidence>
<name>A0A1X7RUK8_ZYMT9</name>
<keyword evidence="1" id="KW-0732">Signal</keyword>
<feature type="signal peptide" evidence="1">
    <location>
        <begin position="1"/>
        <end position="18"/>
    </location>
</feature>
<sequence>MQISKLAFILSMALATVADGPPPTFECSSTPGGNGVCHYDPTNQAQADCVNSVCPADGGTCVWEPIYSYWQCQ</sequence>